<feature type="domain" description="Fe2OG dioxygenase" evidence="3">
    <location>
        <begin position="197"/>
        <end position="301"/>
    </location>
</feature>
<dbReference type="Pfam" id="PF14226">
    <property type="entry name" value="DIOX_N"/>
    <property type="match status" value="1"/>
</dbReference>
<dbReference type="EMBL" id="JAQIZZ010000003">
    <property type="protein sequence ID" value="KAJ5546464.1"/>
    <property type="molecule type" value="Genomic_DNA"/>
</dbReference>
<evidence type="ECO:0000256" key="1">
    <source>
        <dbReference type="ARBA" id="ARBA00008056"/>
    </source>
</evidence>
<keyword evidence="2" id="KW-0408">Iron</keyword>
<dbReference type="GO" id="GO:0044283">
    <property type="term" value="P:small molecule biosynthetic process"/>
    <property type="evidence" value="ECO:0007669"/>
    <property type="project" value="UniProtKB-ARBA"/>
</dbReference>
<keyword evidence="2" id="KW-0479">Metal-binding</keyword>
<dbReference type="InterPro" id="IPR050231">
    <property type="entry name" value="Iron_ascorbate_oxido_reductase"/>
</dbReference>
<comment type="similarity">
    <text evidence="1 2">Belongs to the iron/ascorbate-dependent oxidoreductase family.</text>
</comment>
<dbReference type="GO" id="GO:0046872">
    <property type="term" value="F:metal ion binding"/>
    <property type="evidence" value="ECO:0007669"/>
    <property type="project" value="UniProtKB-KW"/>
</dbReference>
<name>A0AAD6GIA9_9EURO</name>
<dbReference type="GO" id="GO:0016491">
    <property type="term" value="F:oxidoreductase activity"/>
    <property type="evidence" value="ECO:0007669"/>
    <property type="project" value="UniProtKB-KW"/>
</dbReference>
<dbReference type="InterPro" id="IPR026992">
    <property type="entry name" value="DIOX_N"/>
</dbReference>
<evidence type="ECO:0000256" key="2">
    <source>
        <dbReference type="RuleBase" id="RU003682"/>
    </source>
</evidence>
<organism evidence="4 5">
    <name type="scientific">Penicillium frequentans</name>
    <dbReference type="NCBI Taxonomy" id="3151616"/>
    <lineage>
        <taxon>Eukaryota</taxon>
        <taxon>Fungi</taxon>
        <taxon>Dikarya</taxon>
        <taxon>Ascomycota</taxon>
        <taxon>Pezizomycotina</taxon>
        <taxon>Eurotiomycetes</taxon>
        <taxon>Eurotiomycetidae</taxon>
        <taxon>Eurotiales</taxon>
        <taxon>Aspergillaceae</taxon>
        <taxon>Penicillium</taxon>
    </lineage>
</organism>
<keyword evidence="5" id="KW-1185">Reference proteome</keyword>
<evidence type="ECO:0000313" key="5">
    <source>
        <dbReference type="Proteomes" id="UP001220324"/>
    </source>
</evidence>
<evidence type="ECO:0000259" key="3">
    <source>
        <dbReference type="PROSITE" id="PS51471"/>
    </source>
</evidence>
<protein>
    <recommendedName>
        <fullName evidence="3">Fe2OG dioxygenase domain-containing protein</fullName>
    </recommendedName>
</protein>
<keyword evidence="2" id="KW-0560">Oxidoreductase</keyword>
<dbReference type="PROSITE" id="PS51471">
    <property type="entry name" value="FE2OG_OXY"/>
    <property type="match status" value="1"/>
</dbReference>
<proteinExistence type="inferred from homology"/>
<comment type="caution">
    <text evidence="4">The sequence shown here is derived from an EMBL/GenBank/DDBJ whole genome shotgun (WGS) entry which is preliminary data.</text>
</comment>
<dbReference type="InterPro" id="IPR027443">
    <property type="entry name" value="IPNS-like_sf"/>
</dbReference>
<accession>A0AAD6GIA9</accession>
<evidence type="ECO:0000313" key="4">
    <source>
        <dbReference type="EMBL" id="KAJ5546464.1"/>
    </source>
</evidence>
<dbReference type="PRINTS" id="PR00682">
    <property type="entry name" value="IPNSYNTHASE"/>
</dbReference>
<dbReference type="InterPro" id="IPR005123">
    <property type="entry name" value="Oxoglu/Fe-dep_dioxygenase_dom"/>
</dbReference>
<dbReference type="Proteomes" id="UP001220324">
    <property type="component" value="Unassembled WGS sequence"/>
</dbReference>
<dbReference type="PANTHER" id="PTHR47990">
    <property type="entry name" value="2-OXOGLUTARATE (2OG) AND FE(II)-DEPENDENT OXYGENASE SUPERFAMILY PROTEIN-RELATED"/>
    <property type="match status" value="1"/>
</dbReference>
<gene>
    <name evidence="4" type="ORF">N7494_004049</name>
</gene>
<dbReference type="AlphaFoldDB" id="A0AAD6GIA9"/>
<reference evidence="4 5" key="1">
    <citation type="journal article" date="2023" name="IMA Fungus">
        <title>Comparative genomic study of the Penicillium genus elucidates a diverse pangenome and 15 lateral gene transfer events.</title>
        <authorList>
            <person name="Petersen C."/>
            <person name="Sorensen T."/>
            <person name="Nielsen M.R."/>
            <person name="Sondergaard T.E."/>
            <person name="Sorensen J.L."/>
            <person name="Fitzpatrick D.A."/>
            <person name="Frisvad J.C."/>
            <person name="Nielsen K.L."/>
        </authorList>
    </citation>
    <scope>NUCLEOTIDE SEQUENCE [LARGE SCALE GENOMIC DNA]</scope>
    <source>
        <strain evidence="4 5">IBT 35679</strain>
    </source>
</reference>
<dbReference type="SUPFAM" id="SSF51197">
    <property type="entry name" value="Clavaminate synthase-like"/>
    <property type="match status" value="1"/>
</dbReference>
<dbReference type="Gene3D" id="2.60.120.330">
    <property type="entry name" value="B-lactam Antibiotic, Isopenicillin N Synthase, Chain"/>
    <property type="match status" value="1"/>
</dbReference>
<dbReference type="InterPro" id="IPR044861">
    <property type="entry name" value="IPNS-like_FE2OG_OXY"/>
</dbReference>
<dbReference type="Pfam" id="PF03171">
    <property type="entry name" value="2OG-FeII_Oxy"/>
    <property type="match status" value="1"/>
</dbReference>
<sequence>MDQAEPSQTANCDQIPIVDLSYLCSPNIEERQRLAQTIYDACTQVGFFYIKNHGIPDKMINGIHDAAERFFALPEKQKMDLYIGNSQKFRGYSPLEGEKTTGTDDDPISAEEATGVLSEAFDIGYEIALDFRKSPSATLGPDTYGLYGDNQWPDESTLAGFKETYIEYCATVLEFCRQLMRIFALALDVPEDYFDSKIQTPGVTSRMMHYPAQTVGETREGLGAHTDWECFTILSQGKVPGLQVLNHRGEWILAPPIPGTLVVNIADCLSTWTNKKFKSTIHRVTNMSGEERYSIPFFFGIDYDATVSVLDNHTSVDNPPCRAPFKAGEWVREKMSKAYVGYEG</sequence>